<name>A0ABW8PJR8_9FLAO</name>
<sequence>MVDNTIKIIFKSDYYAYVQFTHPTGQLAKKFVYANKKDLEYGDKAEILGAVMGKDFLPFINSVLTQKHFTREHYGYTLGFQPADFDNQEIKEDEARVYYADAENTISKRELFELAILLCEAKLNGWDLQEDNEVSRKDLLSIKSQLEEKIKAV</sequence>
<evidence type="ECO:0000313" key="2">
    <source>
        <dbReference type="Proteomes" id="UP001621713"/>
    </source>
</evidence>
<evidence type="ECO:0000313" key="1">
    <source>
        <dbReference type="EMBL" id="MFK7004844.1"/>
    </source>
</evidence>
<dbReference type="Proteomes" id="UP001621713">
    <property type="component" value="Unassembled WGS sequence"/>
</dbReference>
<accession>A0ABW8PJR8</accession>
<organism evidence="1 2">
    <name type="scientific">Flavobacterium covae</name>
    <dbReference type="NCBI Taxonomy" id="2906076"/>
    <lineage>
        <taxon>Bacteria</taxon>
        <taxon>Pseudomonadati</taxon>
        <taxon>Bacteroidota</taxon>
        <taxon>Flavobacteriia</taxon>
        <taxon>Flavobacteriales</taxon>
        <taxon>Flavobacteriaceae</taxon>
        <taxon>Flavobacterium</taxon>
    </lineage>
</organism>
<gene>
    <name evidence="1" type="ORF">V3467_13470</name>
</gene>
<protein>
    <submittedName>
        <fullName evidence="1">Uncharacterized protein</fullName>
    </submittedName>
</protein>
<comment type="caution">
    <text evidence="1">The sequence shown here is derived from an EMBL/GenBank/DDBJ whole genome shotgun (WGS) entry which is preliminary data.</text>
</comment>
<dbReference type="EMBL" id="JAZHOJ010000052">
    <property type="protein sequence ID" value="MFK7004844.1"/>
    <property type="molecule type" value="Genomic_DNA"/>
</dbReference>
<keyword evidence="2" id="KW-1185">Reference proteome</keyword>
<proteinExistence type="predicted"/>
<dbReference type="RefSeq" id="WP_088467114.1">
    <property type="nucleotide sequence ID" value="NZ_JAZHOJ010000052.1"/>
</dbReference>
<reference evidence="1 2" key="1">
    <citation type="submission" date="2024-02" db="EMBL/GenBank/DDBJ databases">
        <title>Comparative Genomic Analysis of Flavobacterium Species Causing Columnaris Disease of Freshwater Fish in Thailand: Insights into Virulence and Resistance Mechanisms.</title>
        <authorList>
            <person name="Nguyen D."/>
            <person name="Chokmangmeepisarn P."/>
            <person name="Khianchaikhan K."/>
            <person name="Morishita M."/>
            <person name="Bunnoy A."/>
            <person name="Rodkhum C."/>
        </authorList>
    </citation>
    <scope>NUCLEOTIDE SEQUENCE [LARGE SCALE GENOMIC DNA]</scope>
    <source>
        <strain evidence="1 2">PCBSB2203</strain>
    </source>
</reference>